<reference evidence="2 3" key="1">
    <citation type="submission" date="2015-12" db="EMBL/GenBank/DDBJ databases">
        <title>Draft genome of the nematode, Onchocerca flexuosa.</title>
        <authorList>
            <person name="Mitreva M."/>
        </authorList>
    </citation>
    <scope>NUCLEOTIDE SEQUENCE [LARGE SCALE GENOMIC DNA]</scope>
    <source>
        <strain evidence="2">Red Deer</strain>
    </source>
</reference>
<evidence type="ECO:0000313" key="4">
    <source>
        <dbReference type="WBParaSite" id="OFLC_0000084301-mRNA-1"/>
    </source>
</evidence>
<evidence type="ECO:0000313" key="3">
    <source>
        <dbReference type="Proteomes" id="UP000242913"/>
    </source>
</evidence>
<evidence type="ECO:0000256" key="1">
    <source>
        <dbReference type="SAM" id="MobiDB-lite"/>
    </source>
</evidence>
<dbReference type="AlphaFoldDB" id="A0A183H034"/>
<dbReference type="EMBL" id="KZ270037">
    <property type="protein sequence ID" value="OZC07265.1"/>
    <property type="molecule type" value="Genomic_DNA"/>
</dbReference>
<organism evidence="4">
    <name type="scientific">Onchocerca flexuosa</name>
    <dbReference type="NCBI Taxonomy" id="387005"/>
    <lineage>
        <taxon>Eukaryota</taxon>
        <taxon>Metazoa</taxon>
        <taxon>Ecdysozoa</taxon>
        <taxon>Nematoda</taxon>
        <taxon>Chromadorea</taxon>
        <taxon>Rhabditida</taxon>
        <taxon>Spirurina</taxon>
        <taxon>Spiruromorpha</taxon>
        <taxon>Filarioidea</taxon>
        <taxon>Onchocercidae</taxon>
        <taxon>Onchocerca</taxon>
    </lineage>
</organism>
<accession>A0A183H034</accession>
<dbReference type="WBParaSite" id="OFLC_0000084301-mRNA-1">
    <property type="protein sequence ID" value="OFLC_0000084301-mRNA-1"/>
    <property type="gene ID" value="OFLC_0000084301"/>
</dbReference>
<feature type="region of interest" description="Disordered" evidence="1">
    <location>
        <begin position="59"/>
        <end position="78"/>
    </location>
</feature>
<feature type="compositionally biased region" description="Polar residues" evidence="1">
    <location>
        <begin position="63"/>
        <end position="78"/>
    </location>
</feature>
<protein>
    <submittedName>
        <fullName evidence="4">Gnk2-homologous domain-containing protein</fullName>
    </submittedName>
</protein>
<keyword evidence="3" id="KW-1185">Reference proteome</keyword>
<reference evidence="4" key="2">
    <citation type="submission" date="2016-06" db="UniProtKB">
        <authorList>
            <consortium name="WormBaseParasite"/>
        </authorList>
    </citation>
    <scope>IDENTIFICATION</scope>
</reference>
<gene>
    <name evidence="2" type="ORF">X798_05744</name>
</gene>
<name>A0A183H034_9BILA</name>
<dbReference type="Proteomes" id="UP000242913">
    <property type="component" value="Unassembled WGS sequence"/>
</dbReference>
<evidence type="ECO:0000313" key="2">
    <source>
        <dbReference type="EMBL" id="OZC07265.1"/>
    </source>
</evidence>
<sequence length="78" mass="8705">MYEKIIRLTIVNGYSIWTVGGVMISNQFDGSFLRKNCKQCLSAVIQNMYAPKFSGKLEKNIDRQGSSDPNISNLAADD</sequence>
<proteinExistence type="predicted"/>